<protein>
    <submittedName>
        <fullName evidence="1">Uncharacterized protein</fullName>
    </submittedName>
</protein>
<accession>A0AAE0ECA3</accession>
<dbReference type="EMBL" id="JANJYJ010000003">
    <property type="protein sequence ID" value="KAK3222789.1"/>
    <property type="molecule type" value="Genomic_DNA"/>
</dbReference>
<dbReference type="PANTHER" id="PTHR33116">
    <property type="entry name" value="REVERSE TRANSCRIPTASE ZINC-BINDING DOMAIN-CONTAINING PROTEIN-RELATED-RELATED"/>
    <property type="match status" value="1"/>
</dbReference>
<evidence type="ECO:0000313" key="1">
    <source>
        <dbReference type="EMBL" id="KAK3222789.1"/>
    </source>
</evidence>
<name>A0AAE0ECA3_9ROSI</name>
<proteinExistence type="predicted"/>
<keyword evidence="2" id="KW-1185">Reference proteome</keyword>
<comment type="caution">
    <text evidence="1">The sequence shown here is derived from an EMBL/GenBank/DDBJ whole genome shotgun (WGS) entry which is preliminary data.</text>
</comment>
<reference evidence="1" key="1">
    <citation type="journal article" date="2023" name="Plant J.">
        <title>Genome sequences and population genomics provide insights into the demographic history, inbreeding, and mutation load of two 'living fossil' tree species of Dipteronia.</title>
        <authorList>
            <person name="Feng Y."/>
            <person name="Comes H.P."/>
            <person name="Chen J."/>
            <person name="Zhu S."/>
            <person name="Lu R."/>
            <person name="Zhang X."/>
            <person name="Li P."/>
            <person name="Qiu J."/>
            <person name="Olsen K.M."/>
            <person name="Qiu Y."/>
        </authorList>
    </citation>
    <scope>NUCLEOTIDE SEQUENCE</scope>
    <source>
        <strain evidence="1">NBL</strain>
    </source>
</reference>
<sequence>MEKLSHIINHKLIKGSWKPVKISRGGPAISHLFFTNDLILFGQASLQQAQVMKDYIDIFCDLSGQQISFPKYRIYCSKNVSNSNTKTIVDICNSHITKNLGKYLGVPLVHGRVTKDIYKKILDKTQNRLATWKNATLSFAGRCTLIKSVSLAILIYAMQSIKLSTEICSKLNQLNKDFLWGHTADSKKLHLVNWDTICLPKYLKCSTPTLGKIPDYLLFTVALWFIWKWRCKDVFKSNFESHVCAGKVIMNFVEDWFKANSESDNKTEMKTCYIAWSPPETDWIKLNVDRSLNPELGTISAGGVIRNHMKNWLGGFVLNRASNMSTGRQ</sequence>
<organism evidence="1 2">
    <name type="scientific">Dipteronia sinensis</name>
    <dbReference type="NCBI Taxonomy" id="43782"/>
    <lineage>
        <taxon>Eukaryota</taxon>
        <taxon>Viridiplantae</taxon>
        <taxon>Streptophyta</taxon>
        <taxon>Embryophyta</taxon>
        <taxon>Tracheophyta</taxon>
        <taxon>Spermatophyta</taxon>
        <taxon>Magnoliopsida</taxon>
        <taxon>eudicotyledons</taxon>
        <taxon>Gunneridae</taxon>
        <taxon>Pentapetalae</taxon>
        <taxon>rosids</taxon>
        <taxon>malvids</taxon>
        <taxon>Sapindales</taxon>
        <taxon>Sapindaceae</taxon>
        <taxon>Hippocastanoideae</taxon>
        <taxon>Acereae</taxon>
        <taxon>Dipteronia</taxon>
    </lineage>
</organism>
<evidence type="ECO:0000313" key="2">
    <source>
        <dbReference type="Proteomes" id="UP001281410"/>
    </source>
</evidence>
<dbReference type="Proteomes" id="UP001281410">
    <property type="component" value="Unassembled WGS sequence"/>
</dbReference>
<dbReference type="PANTHER" id="PTHR33116:SF70">
    <property type="entry name" value="NON-LTR RETROELEMENT REVERSE TRANSCRIPTASE-LIKE PROTEIN"/>
    <property type="match status" value="1"/>
</dbReference>
<gene>
    <name evidence="1" type="ORF">Dsin_009814</name>
</gene>
<dbReference type="AlphaFoldDB" id="A0AAE0ECA3"/>